<evidence type="ECO:0000256" key="1">
    <source>
        <dbReference type="SAM" id="SignalP"/>
    </source>
</evidence>
<evidence type="ECO:0008006" key="4">
    <source>
        <dbReference type="Google" id="ProtNLM"/>
    </source>
</evidence>
<accession>A0A8J3CLW8</accession>
<keyword evidence="3" id="KW-1185">Reference proteome</keyword>
<name>A0A8J3CLW8_9BURK</name>
<dbReference type="EMBL" id="BMZG01000001">
    <property type="protein sequence ID" value="GHA65626.1"/>
    <property type="molecule type" value="Genomic_DNA"/>
</dbReference>
<dbReference type="RefSeq" id="WP_189490584.1">
    <property type="nucleotide sequence ID" value="NZ_BMZG01000001.1"/>
</dbReference>
<sequence>MIVRSKLLLGLMSAAWLVGACTEKPAVVEPKTLSVERISGLIKPFMKKGESADLWASDLHRGLTELNIATTPDNTCAVIAIIEQESGFKADPEVANIRQVLAKKIEKMQSNVILALALKARMMQIAANGKTFEQNMQIIRTERDFELWYNEFVAAKYTMLGLKYMNMDVSDIVTTAGSMQVSVDYARDVARRLGKPASNIREELYTRPGGMLYGSAHLLSYPADYSKMYYRFADYNAGHYASRNAAFQKMVMNLTGVKTVGLDGDLLSYKNGTASTSKTQQAILAYSIKQKWPITPESLMSDLKREKEPDFIRTQTYQHIAEQYHKQFGKVLTEQVPSIVLKSDKITRKLTTQWYADNVQRRYANCLTRV</sequence>
<reference evidence="2" key="1">
    <citation type="journal article" date="2014" name="Int. J. Syst. Evol. Microbiol.">
        <title>Complete genome sequence of Corynebacterium casei LMG S-19264T (=DSM 44701T), isolated from a smear-ripened cheese.</title>
        <authorList>
            <consortium name="US DOE Joint Genome Institute (JGI-PGF)"/>
            <person name="Walter F."/>
            <person name="Albersmeier A."/>
            <person name="Kalinowski J."/>
            <person name="Ruckert C."/>
        </authorList>
    </citation>
    <scope>NUCLEOTIDE SEQUENCE</scope>
    <source>
        <strain evidence="2">KCTC 32501</strain>
    </source>
</reference>
<organism evidence="2 3">
    <name type="scientific">Formosimonas limnophila</name>
    <dbReference type="NCBI Taxonomy" id="1384487"/>
    <lineage>
        <taxon>Bacteria</taxon>
        <taxon>Pseudomonadati</taxon>
        <taxon>Pseudomonadota</taxon>
        <taxon>Betaproteobacteria</taxon>
        <taxon>Burkholderiales</taxon>
        <taxon>Burkholderiaceae</taxon>
        <taxon>Formosimonas</taxon>
    </lineage>
</organism>
<proteinExistence type="predicted"/>
<keyword evidence="1" id="KW-0732">Signal</keyword>
<evidence type="ECO:0000313" key="3">
    <source>
        <dbReference type="Proteomes" id="UP000614287"/>
    </source>
</evidence>
<dbReference type="PROSITE" id="PS51257">
    <property type="entry name" value="PROKAR_LIPOPROTEIN"/>
    <property type="match status" value="1"/>
</dbReference>
<dbReference type="Proteomes" id="UP000614287">
    <property type="component" value="Unassembled WGS sequence"/>
</dbReference>
<comment type="caution">
    <text evidence="2">The sequence shown here is derived from an EMBL/GenBank/DDBJ whole genome shotgun (WGS) entry which is preliminary data.</text>
</comment>
<evidence type="ECO:0000313" key="2">
    <source>
        <dbReference type="EMBL" id="GHA65626.1"/>
    </source>
</evidence>
<feature type="chain" id="PRO_5035306046" description="DUF1615 domain-containing protein" evidence="1">
    <location>
        <begin position="21"/>
        <end position="370"/>
    </location>
</feature>
<dbReference type="Pfam" id="PF07759">
    <property type="entry name" value="DUF1615"/>
    <property type="match status" value="1"/>
</dbReference>
<dbReference type="AlphaFoldDB" id="A0A8J3CLW8"/>
<reference evidence="2" key="2">
    <citation type="submission" date="2020-09" db="EMBL/GenBank/DDBJ databases">
        <authorList>
            <person name="Sun Q."/>
            <person name="Kim S."/>
        </authorList>
    </citation>
    <scope>NUCLEOTIDE SEQUENCE</scope>
    <source>
        <strain evidence="2">KCTC 32501</strain>
    </source>
</reference>
<gene>
    <name evidence="2" type="ORF">GCM10009007_02810</name>
</gene>
<feature type="signal peptide" evidence="1">
    <location>
        <begin position="1"/>
        <end position="20"/>
    </location>
</feature>
<protein>
    <recommendedName>
        <fullName evidence="4">DUF1615 domain-containing protein</fullName>
    </recommendedName>
</protein>
<dbReference type="InterPro" id="IPR011673">
    <property type="entry name" value="DUF1615"/>
</dbReference>